<dbReference type="InterPro" id="IPR022764">
    <property type="entry name" value="Peptidase_S54_rhomboid_dom"/>
</dbReference>
<name>A0A845UWN6_9GAMM</name>
<evidence type="ECO:0000256" key="2">
    <source>
        <dbReference type="ARBA" id="ARBA00022692"/>
    </source>
</evidence>
<proteinExistence type="predicted"/>
<comment type="caution">
    <text evidence="7">The sequence shown here is derived from an EMBL/GenBank/DDBJ whole genome shotgun (WGS) entry which is preliminary data.</text>
</comment>
<feature type="domain" description="Peptidase S54 rhomboid" evidence="6">
    <location>
        <begin position="41"/>
        <end position="174"/>
    </location>
</feature>
<organism evidence="7 8">
    <name type="scientific">Wenzhouxiangella limi</name>
    <dbReference type="NCBI Taxonomy" id="2707351"/>
    <lineage>
        <taxon>Bacteria</taxon>
        <taxon>Pseudomonadati</taxon>
        <taxon>Pseudomonadota</taxon>
        <taxon>Gammaproteobacteria</taxon>
        <taxon>Chromatiales</taxon>
        <taxon>Wenzhouxiangellaceae</taxon>
        <taxon>Wenzhouxiangella</taxon>
    </lineage>
</organism>
<dbReference type="PANTHER" id="PTHR43731:SF9">
    <property type="entry name" value="SLR1461 PROTEIN"/>
    <property type="match status" value="1"/>
</dbReference>
<evidence type="ECO:0000256" key="5">
    <source>
        <dbReference type="SAM" id="Phobius"/>
    </source>
</evidence>
<dbReference type="Pfam" id="PF01694">
    <property type="entry name" value="Rhomboid"/>
    <property type="match status" value="1"/>
</dbReference>
<evidence type="ECO:0000256" key="3">
    <source>
        <dbReference type="ARBA" id="ARBA00022989"/>
    </source>
</evidence>
<dbReference type="RefSeq" id="WP_164210057.1">
    <property type="nucleotide sequence ID" value="NZ_JAAGSC010000031.1"/>
</dbReference>
<dbReference type="GO" id="GO:0016020">
    <property type="term" value="C:membrane"/>
    <property type="evidence" value="ECO:0007669"/>
    <property type="project" value="UniProtKB-SubCell"/>
</dbReference>
<dbReference type="Gene3D" id="1.20.1540.10">
    <property type="entry name" value="Rhomboid-like"/>
    <property type="match status" value="1"/>
</dbReference>
<dbReference type="GO" id="GO:0004252">
    <property type="term" value="F:serine-type endopeptidase activity"/>
    <property type="evidence" value="ECO:0007669"/>
    <property type="project" value="InterPro"/>
</dbReference>
<dbReference type="InterPro" id="IPR050925">
    <property type="entry name" value="Rhomboid_protease_S54"/>
</dbReference>
<dbReference type="InterPro" id="IPR035952">
    <property type="entry name" value="Rhomboid-like_sf"/>
</dbReference>
<keyword evidence="7" id="KW-0645">Protease</keyword>
<feature type="transmembrane region" description="Helical" evidence="5">
    <location>
        <begin position="104"/>
        <end position="123"/>
    </location>
</feature>
<dbReference type="SUPFAM" id="SSF144091">
    <property type="entry name" value="Rhomboid-like"/>
    <property type="match status" value="1"/>
</dbReference>
<evidence type="ECO:0000256" key="4">
    <source>
        <dbReference type="ARBA" id="ARBA00023136"/>
    </source>
</evidence>
<sequence length="199" mass="22163">MLAVKLTLGFVVIVWLMFGIQTVVGPEMARLGLRPRDPGGLLGLLTTPLLHGSLAHLMSNTLPLFVGGVALLFLYPNSSLRVLPLLYLGSAALAWTFARPSVHIGASGLVYGILTYVFVAGILRRDLRSVGVSLMIWFFYGSLLWGVFPLISTMSWELHISGLILGLLLAFLYRDWDRPPLKTYDWELEDEEDDDRSWS</sequence>
<feature type="transmembrane region" description="Helical" evidence="5">
    <location>
        <begin position="130"/>
        <end position="148"/>
    </location>
</feature>
<evidence type="ECO:0000259" key="6">
    <source>
        <dbReference type="Pfam" id="PF01694"/>
    </source>
</evidence>
<protein>
    <submittedName>
        <fullName evidence="7">Rhomboid family intramembrane serine protease</fullName>
    </submittedName>
</protein>
<feature type="transmembrane region" description="Helical" evidence="5">
    <location>
        <begin position="154"/>
        <end position="173"/>
    </location>
</feature>
<dbReference type="AlphaFoldDB" id="A0A845UWN6"/>
<keyword evidence="7" id="KW-0378">Hydrolase</keyword>
<evidence type="ECO:0000256" key="1">
    <source>
        <dbReference type="ARBA" id="ARBA00004141"/>
    </source>
</evidence>
<dbReference type="PANTHER" id="PTHR43731">
    <property type="entry name" value="RHOMBOID PROTEASE"/>
    <property type="match status" value="1"/>
</dbReference>
<dbReference type="EMBL" id="JAAGSC010000031">
    <property type="protein sequence ID" value="NDY94662.1"/>
    <property type="molecule type" value="Genomic_DNA"/>
</dbReference>
<keyword evidence="2 5" id="KW-0812">Transmembrane</keyword>
<keyword evidence="4 5" id="KW-0472">Membrane</keyword>
<reference evidence="7 8" key="1">
    <citation type="submission" date="2020-02" db="EMBL/GenBank/DDBJ databases">
        <authorList>
            <person name="Zhang X.-Y."/>
        </authorList>
    </citation>
    <scope>NUCLEOTIDE SEQUENCE [LARGE SCALE GENOMIC DNA]</scope>
    <source>
        <strain evidence="7 8">C33</strain>
    </source>
</reference>
<keyword evidence="3 5" id="KW-1133">Transmembrane helix</keyword>
<evidence type="ECO:0000313" key="7">
    <source>
        <dbReference type="EMBL" id="NDY94662.1"/>
    </source>
</evidence>
<evidence type="ECO:0000313" key="8">
    <source>
        <dbReference type="Proteomes" id="UP000484885"/>
    </source>
</evidence>
<dbReference type="Proteomes" id="UP000484885">
    <property type="component" value="Unassembled WGS sequence"/>
</dbReference>
<feature type="transmembrane region" description="Helical" evidence="5">
    <location>
        <begin position="53"/>
        <end position="75"/>
    </location>
</feature>
<gene>
    <name evidence="7" type="ORF">G3I74_02825</name>
</gene>
<dbReference type="GO" id="GO:0006508">
    <property type="term" value="P:proteolysis"/>
    <property type="evidence" value="ECO:0007669"/>
    <property type="project" value="UniProtKB-KW"/>
</dbReference>
<feature type="transmembrane region" description="Helical" evidence="5">
    <location>
        <begin position="82"/>
        <end position="98"/>
    </location>
</feature>
<accession>A0A845UWN6</accession>
<comment type="subcellular location">
    <subcellularLocation>
        <location evidence="1">Membrane</location>
        <topology evidence="1">Multi-pass membrane protein</topology>
    </subcellularLocation>
</comment>
<keyword evidence="8" id="KW-1185">Reference proteome</keyword>